<dbReference type="Proteomes" id="UP001345963">
    <property type="component" value="Unassembled WGS sequence"/>
</dbReference>
<proteinExistence type="predicted"/>
<organism evidence="1 2">
    <name type="scientific">Ataeniobius toweri</name>
    <dbReference type="NCBI Taxonomy" id="208326"/>
    <lineage>
        <taxon>Eukaryota</taxon>
        <taxon>Metazoa</taxon>
        <taxon>Chordata</taxon>
        <taxon>Craniata</taxon>
        <taxon>Vertebrata</taxon>
        <taxon>Euteleostomi</taxon>
        <taxon>Actinopterygii</taxon>
        <taxon>Neopterygii</taxon>
        <taxon>Teleostei</taxon>
        <taxon>Neoteleostei</taxon>
        <taxon>Acanthomorphata</taxon>
        <taxon>Ovalentaria</taxon>
        <taxon>Atherinomorphae</taxon>
        <taxon>Cyprinodontiformes</taxon>
        <taxon>Goodeidae</taxon>
        <taxon>Ataeniobius</taxon>
    </lineage>
</organism>
<gene>
    <name evidence="1" type="ORF">ATANTOWER_024281</name>
</gene>
<keyword evidence="2" id="KW-1185">Reference proteome</keyword>
<protein>
    <submittedName>
        <fullName evidence="1">Uncharacterized protein</fullName>
    </submittedName>
</protein>
<evidence type="ECO:0000313" key="1">
    <source>
        <dbReference type="EMBL" id="MED6256348.1"/>
    </source>
</evidence>
<name>A0ABU7C3N9_9TELE</name>
<sequence length="113" mass="13582">MMKYQILKRKSKKSKKKKEYDLKRCKERKCVEEMLHLILTVIESILTPLFLMVRELIATVLNSLELFFKVTKVKRDAAQDVYFFDVIVDLAEWLITQRTVDGFRDIEMYRLCN</sequence>
<dbReference type="EMBL" id="JAHUTI010074327">
    <property type="protein sequence ID" value="MED6256348.1"/>
    <property type="molecule type" value="Genomic_DNA"/>
</dbReference>
<evidence type="ECO:0000313" key="2">
    <source>
        <dbReference type="Proteomes" id="UP001345963"/>
    </source>
</evidence>
<accession>A0ABU7C3N9</accession>
<reference evidence="1 2" key="1">
    <citation type="submission" date="2021-07" db="EMBL/GenBank/DDBJ databases">
        <authorList>
            <person name="Palmer J.M."/>
        </authorList>
    </citation>
    <scope>NUCLEOTIDE SEQUENCE [LARGE SCALE GENOMIC DNA]</scope>
    <source>
        <strain evidence="1 2">AT_MEX2019</strain>
        <tissue evidence="1">Muscle</tissue>
    </source>
</reference>
<comment type="caution">
    <text evidence="1">The sequence shown here is derived from an EMBL/GenBank/DDBJ whole genome shotgun (WGS) entry which is preliminary data.</text>
</comment>